<evidence type="ECO:0000256" key="3">
    <source>
        <dbReference type="ARBA" id="ARBA00023163"/>
    </source>
</evidence>
<gene>
    <name evidence="5" type="ORF">ACFPPC_29700</name>
</gene>
<dbReference type="PROSITE" id="PS50949">
    <property type="entry name" value="HTH_GNTR"/>
    <property type="match status" value="1"/>
</dbReference>
<dbReference type="PRINTS" id="PR00035">
    <property type="entry name" value="HTHGNTR"/>
</dbReference>
<evidence type="ECO:0000313" key="6">
    <source>
        <dbReference type="Proteomes" id="UP001596104"/>
    </source>
</evidence>
<keyword evidence="6" id="KW-1185">Reference proteome</keyword>
<dbReference type="SUPFAM" id="SSF48008">
    <property type="entry name" value="GntR ligand-binding domain-like"/>
    <property type="match status" value="1"/>
</dbReference>
<keyword evidence="2" id="KW-0238">DNA-binding</keyword>
<dbReference type="SMART" id="SM00345">
    <property type="entry name" value="HTH_GNTR"/>
    <property type="match status" value="1"/>
</dbReference>
<dbReference type="SMART" id="SM00895">
    <property type="entry name" value="FCD"/>
    <property type="match status" value="1"/>
</dbReference>
<dbReference type="InterPro" id="IPR036390">
    <property type="entry name" value="WH_DNA-bd_sf"/>
</dbReference>
<dbReference type="PANTHER" id="PTHR43537">
    <property type="entry name" value="TRANSCRIPTIONAL REGULATOR, GNTR FAMILY"/>
    <property type="match status" value="1"/>
</dbReference>
<evidence type="ECO:0000259" key="4">
    <source>
        <dbReference type="PROSITE" id="PS50949"/>
    </source>
</evidence>
<sequence>MAREEAGNGASDKAGMICRALRRAIIERALEPGATLPEDALGERFGVSRTLARHALAQLAAEGLVELRRNRTAVVATPSWQEARDTFDIRIELERLVVRQLAGRLSKAQLATLRAHVDSEDAARGGPDAISIRLATEFHILLAEMTESPILIRYVSELSYRCCLILSLYSRPHSSECGVNEHRLLIDALASGDAEKVSGLMHRHLDSVAERALVAEAKPRGRDIMAILAPYAETPAPAAKAARKRPLKAAE</sequence>
<evidence type="ECO:0000313" key="5">
    <source>
        <dbReference type="EMBL" id="MFC5396829.1"/>
    </source>
</evidence>
<name>A0ABW0HP07_9HYPH</name>
<dbReference type="InterPro" id="IPR000524">
    <property type="entry name" value="Tscrpt_reg_HTH_GntR"/>
</dbReference>
<dbReference type="RefSeq" id="WP_291673923.1">
    <property type="nucleotide sequence ID" value="NZ_JBHSLV010000078.1"/>
</dbReference>
<dbReference type="Proteomes" id="UP001596104">
    <property type="component" value="Unassembled WGS sequence"/>
</dbReference>
<proteinExistence type="predicted"/>
<dbReference type="CDD" id="cd07377">
    <property type="entry name" value="WHTH_GntR"/>
    <property type="match status" value="1"/>
</dbReference>
<protein>
    <submittedName>
        <fullName evidence="5">GntR family transcriptional regulator</fullName>
    </submittedName>
</protein>
<dbReference type="SUPFAM" id="SSF46785">
    <property type="entry name" value="Winged helix' DNA-binding domain"/>
    <property type="match status" value="1"/>
</dbReference>
<dbReference type="EMBL" id="JBHSLV010000078">
    <property type="protein sequence ID" value="MFC5396829.1"/>
    <property type="molecule type" value="Genomic_DNA"/>
</dbReference>
<dbReference type="InterPro" id="IPR008920">
    <property type="entry name" value="TF_FadR/GntR_C"/>
</dbReference>
<keyword evidence="3" id="KW-0804">Transcription</keyword>
<dbReference type="Pfam" id="PF07729">
    <property type="entry name" value="FCD"/>
    <property type="match status" value="1"/>
</dbReference>
<dbReference type="InterPro" id="IPR036388">
    <property type="entry name" value="WH-like_DNA-bd_sf"/>
</dbReference>
<organism evidence="5 6">
    <name type="scientific">Bosea vestrisii</name>
    <dbReference type="NCBI Taxonomy" id="151416"/>
    <lineage>
        <taxon>Bacteria</taxon>
        <taxon>Pseudomonadati</taxon>
        <taxon>Pseudomonadota</taxon>
        <taxon>Alphaproteobacteria</taxon>
        <taxon>Hyphomicrobiales</taxon>
        <taxon>Boseaceae</taxon>
        <taxon>Bosea</taxon>
    </lineage>
</organism>
<reference evidence="6" key="1">
    <citation type="journal article" date="2019" name="Int. J. Syst. Evol. Microbiol.">
        <title>The Global Catalogue of Microorganisms (GCM) 10K type strain sequencing project: providing services to taxonomists for standard genome sequencing and annotation.</title>
        <authorList>
            <consortium name="The Broad Institute Genomics Platform"/>
            <consortium name="The Broad Institute Genome Sequencing Center for Infectious Disease"/>
            <person name="Wu L."/>
            <person name="Ma J."/>
        </authorList>
    </citation>
    <scope>NUCLEOTIDE SEQUENCE [LARGE SCALE GENOMIC DNA]</scope>
    <source>
        <strain evidence="6">CGMCC 1.16326</strain>
    </source>
</reference>
<keyword evidence="1" id="KW-0805">Transcription regulation</keyword>
<evidence type="ECO:0000256" key="2">
    <source>
        <dbReference type="ARBA" id="ARBA00023125"/>
    </source>
</evidence>
<feature type="domain" description="HTH gntR-type" evidence="4">
    <location>
        <begin position="11"/>
        <end position="78"/>
    </location>
</feature>
<dbReference type="Gene3D" id="1.20.120.530">
    <property type="entry name" value="GntR ligand-binding domain-like"/>
    <property type="match status" value="1"/>
</dbReference>
<dbReference type="Gene3D" id="1.10.10.10">
    <property type="entry name" value="Winged helix-like DNA-binding domain superfamily/Winged helix DNA-binding domain"/>
    <property type="match status" value="1"/>
</dbReference>
<dbReference type="InterPro" id="IPR011711">
    <property type="entry name" value="GntR_C"/>
</dbReference>
<dbReference type="PANTHER" id="PTHR43537:SF53">
    <property type="entry name" value="HTH-TYPE TRANSCRIPTIONAL REPRESSOR NANR"/>
    <property type="match status" value="1"/>
</dbReference>
<comment type="caution">
    <text evidence="5">The sequence shown here is derived from an EMBL/GenBank/DDBJ whole genome shotgun (WGS) entry which is preliminary data.</text>
</comment>
<evidence type="ECO:0000256" key="1">
    <source>
        <dbReference type="ARBA" id="ARBA00023015"/>
    </source>
</evidence>
<dbReference type="Pfam" id="PF00392">
    <property type="entry name" value="GntR"/>
    <property type="match status" value="1"/>
</dbReference>
<accession>A0ABW0HP07</accession>